<gene>
    <name evidence="2" type="ORF">BDA96_02G180200</name>
</gene>
<accession>A0A921USY3</accession>
<dbReference type="EMBL" id="CM027681">
    <property type="protein sequence ID" value="KAG0543324.1"/>
    <property type="molecule type" value="Genomic_DNA"/>
</dbReference>
<dbReference type="SUPFAM" id="SSF81383">
    <property type="entry name" value="F-box domain"/>
    <property type="match status" value="1"/>
</dbReference>
<reference evidence="2" key="2">
    <citation type="submission" date="2020-10" db="EMBL/GenBank/DDBJ databases">
        <authorList>
            <person name="Cooper E.A."/>
            <person name="Brenton Z.W."/>
            <person name="Flinn B.S."/>
            <person name="Jenkins J."/>
            <person name="Shu S."/>
            <person name="Flowers D."/>
            <person name="Luo F."/>
            <person name="Wang Y."/>
            <person name="Xia P."/>
            <person name="Barry K."/>
            <person name="Daum C."/>
            <person name="Lipzen A."/>
            <person name="Yoshinaga Y."/>
            <person name="Schmutz J."/>
            <person name="Saski C."/>
            <person name="Vermerris W."/>
            <person name="Kresovich S."/>
        </authorList>
    </citation>
    <scope>NUCLEOTIDE SEQUENCE</scope>
</reference>
<feature type="domain" description="F-box" evidence="1">
    <location>
        <begin position="5"/>
        <end position="37"/>
    </location>
</feature>
<dbReference type="Gene3D" id="1.20.1280.50">
    <property type="match status" value="1"/>
</dbReference>
<dbReference type="Gramene" id="EER96573">
    <property type="protein sequence ID" value="EER96573"/>
    <property type="gene ID" value="SORBI_3002G171500"/>
</dbReference>
<dbReference type="OMA" id="IAYPCEL"/>
<comment type="caution">
    <text evidence="2">The sequence shown here is derived from an EMBL/GenBank/DDBJ whole genome shotgun (WGS) entry which is preliminary data.</text>
</comment>
<dbReference type="AlphaFoldDB" id="A0A921USY3"/>
<sequence length="396" mass="44922">MDVPPDDVVELIFLRLDSAISLLRAASTCKQWHRVAAGAGFLRQFRSLRGQPPVLAGMYYDKPRVPRRRPDFVPSPWADDVVVDGRWRCFSLDFLPESNITPWVWRILDSRGSLLLFGRLRDPNNGRCTSFGDVVICEPVTRRYVRVDPRRRFPEYNVSDASLVDGDSSGGGIGMASFRVVFHLHTRGIHSHAGVFTFTVVGGSDDPQQRSWSWRKVSINALMVDAGPSDDLAPTSLYWYNEGRRVVALDRSTAKFSSLLLPEVEGWNFHKENYDMRVTAGHDGTARIVILDLSAAAGDLLRVFARLSREWALVRSIRLSAVTRHLPGYKPSFFNDTLMIRTDGSSPVVLLSPWQEDKWWFHLDIETMEVAPAPDRDYAEVYPCELPWPPTLRAYD</sequence>
<evidence type="ECO:0000259" key="1">
    <source>
        <dbReference type="Pfam" id="PF12937"/>
    </source>
</evidence>
<name>A0A921USY3_SORBI</name>
<dbReference type="Proteomes" id="UP000807115">
    <property type="component" value="Chromosome 2"/>
</dbReference>
<dbReference type="Pfam" id="PF12937">
    <property type="entry name" value="F-box-like"/>
    <property type="match status" value="1"/>
</dbReference>
<dbReference type="PANTHER" id="PTHR33207">
    <property type="entry name" value="F-BOX DOMAIN CONTAINING PROTEIN-RELATED"/>
    <property type="match status" value="1"/>
</dbReference>
<evidence type="ECO:0000313" key="3">
    <source>
        <dbReference type="Proteomes" id="UP000807115"/>
    </source>
</evidence>
<evidence type="ECO:0000313" key="2">
    <source>
        <dbReference type="EMBL" id="KAG0543324.1"/>
    </source>
</evidence>
<protein>
    <recommendedName>
        <fullName evidence="1">F-box domain-containing protein</fullName>
    </recommendedName>
</protein>
<dbReference type="InterPro" id="IPR001810">
    <property type="entry name" value="F-box_dom"/>
</dbReference>
<reference evidence="2" key="1">
    <citation type="journal article" date="2019" name="BMC Genomics">
        <title>A new reference genome for Sorghum bicolor reveals high levels of sequence similarity between sweet and grain genotypes: implications for the genetics of sugar metabolism.</title>
        <authorList>
            <person name="Cooper E.A."/>
            <person name="Brenton Z.W."/>
            <person name="Flinn B.S."/>
            <person name="Jenkins J."/>
            <person name="Shu S."/>
            <person name="Flowers D."/>
            <person name="Luo F."/>
            <person name="Wang Y."/>
            <person name="Xia P."/>
            <person name="Barry K."/>
            <person name="Daum C."/>
            <person name="Lipzen A."/>
            <person name="Yoshinaga Y."/>
            <person name="Schmutz J."/>
            <person name="Saski C."/>
            <person name="Vermerris W."/>
            <person name="Kresovich S."/>
        </authorList>
    </citation>
    <scope>NUCLEOTIDE SEQUENCE</scope>
</reference>
<proteinExistence type="predicted"/>
<dbReference type="CDD" id="cd09917">
    <property type="entry name" value="F-box_SF"/>
    <property type="match status" value="1"/>
</dbReference>
<dbReference type="InterPro" id="IPR036047">
    <property type="entry name" value="F-box-like_dom_sf"/>
</dbReference>
<organism evidence="2 3">
    <name type="scientific">Sorghum bicolor</name>
    <name type="common">Sorghum</name>
    <name type="synonym">Sorghum vulgare</name>
    <dbReference type="NCBI Taxonomy" id="4558"/>
    <lineage>
        <taxon>Eukaryota</taxon>
        <taxon>Viridiplantae</taxon>
        <taxon>Streptophyta</taxon>
        <taxon>Embryophyta</taxon>
        <taxon>Tracheophyta</taxon>
        <taxon>Spermatophyta</taxon>
        <taxon>Magnoliopsida</taxon>
        <taxon>Liliopsida</taxon>
        <taxon>Poales</taxon>
        <taxon>Poaceae</taxon>
        <taxon>PACMAD clade</taxon>
        <taxon>Panicoideae</taxon>
        <taxon>Andropogonodae</taxon>
        <taxon>Andropogoneae</taxon>
        <taxon>Sorghinae</taxon>
        <taxon>Sorghum</taxon>
    </lineage>
</organism>